<evidence type="ECO:0000313" key="2">
    <source>
        <dbReference type="Proteomes" id="UP001396334"/>
    </source>
</evidence>
<organism evidence="1 2">
    <name type="scientific">Hibiscus sabdariffa</name>
    <name type="common">roselle</name>
    <dbReference type="NCBI Taxonomy" id="183260"/>
    <lineage>
        <taxon>Eukaryota</taxon>
        <taxon>Viridiplantae</taxon>
        <taxon>Streptophyta</taxon>
        <taxon>Embryophyta</taxon>
        <taxon>Tracheophyta</taxon>
        <taxon>Spermatophyta</taxon>
        <taxon>Magnoliopsida</taxon>
        <taxon>eudicotyledons</taxon>
        <taxon>Gunneridae</taxon>
        <taxon>Pentapetalae</taxon>
        <taxon>rosids</taxon>
        <taxon>malvids</taxon>
        <taxon>Malvales</taxon>
        <taxon>Malvaceae</taxon>
        <taxon>Malvoideae</taxon>
        <taxon>Hibiscus</taxon>
    </lineage>
</organism>
<keyword evidence="2" id="KW-1185">Reference proteome</keyword>
<dbReference type="Proteomes" id="UP001396334">
    <property type="component" value="Unassembled WGS sequence"/>
</dbReference>
<accession>A0ABR2S081</accession>
<gene>
    <name evidence="1" type="ORF">V6N11_001596</name>
</gene>
<reference evidence="1 2" key="1">
    <citation type="journal article" date="2024" name="G3 (Bethesda)">
        <title>Genome assembly of Hibiscus sabdariffa L. provides insights into metabolisms of medicinal natural products.</title>
        <authorList>
            <person name="Kim T."/>
        </authorList>
    </citation>
    <scope>NUCLEOTIDE SEQUENCE [LARGE SCALE GENOMIC DNA]</scope>
    <source>
        <strain evidence="1">TK-2024</strain>
        <tissue evidence="1">Old leaves</tissue>
    </source>
</reference>
<comment type="caution">
    <text evidence="1">The sequence shown here is derived from an EMBL/GenBank/DDBJ whole genome shotgun (WGS) entry which is preliminary data.</text>
</comment>
<proteinExistence type="predicted"/>
<evidence type="ECO:0000313" key="1">
    <source>
        <dbReference type="EMBL" id="KAK9018626.1"/>
    </source>
</evidence>
<name>A0ABR2S081_9ROSI</name>
<dbReference type="EMBL" id="JBBPBN010000019">
    <property type="protein sequence ID" value="KAK9018626.1"/>
    <property type="molecule type" value="Genomic_DNA"/>
</dbReference>
<sequence length="109" mass="12259">MKEVAPKTAAGNSAKTIVNVAWLLLLMDPPDQDPLYFSRSHLLVDLHPTWRRKLQGLKILTSPKNLEKLKDLKNLRKTCVHAHHTICSLEKLTRIGDSSLMVVQVVILG</sequence>
<protein>
    <submittedName>
        <fullName evidence="1">Uncharacterized protein</fullName>
    </submittedName>
</protein>